<keyword evidence="5 6" id="KW-0472">Membrane</keyword>
<keyword evidence="2" id="KW-1003">Cell membrane</keyword>
<dbReference type="EMBL" id="AMRV01000001">
    <property type="protein sequence ID" value="EMD84186.1"/>
    <property type="molecule type" value="Genomic_DNA"/>
</dbReference>
<accession>M2TQW3</accession>
<dbReference type="AlphaFoldDB" id="M2TQW3"/>
<dbReference type="GO" id="GO:0016020">
    <property type="term" value="C:membrane"/>
    <property type="evidence" value="ECO:0007669"/>
    <property type="project" value="InterPro"/>
</dbReference>
<dbReference type="Proteomes" id="UP000011717">
    <property type="component" value="Unassembled WGS sequence"/>
</dbReference>
<comment type="subcellular location">
    <subcellularLocation>
        <location evidence="1">Cell membrane</location>
    </subcellularLocation>
</comment>
<dbReference type="GO" id="GO:0044781">
    <property type="term" value="P:bacterial-type flagellum organization"/>
    <property type="evidence" value="ECO:0007669"/>
    <property type="project" value="InterPro"/>
</dbReference>
<dbReference type="InterPro" id="IPR022781">
    <property type="entry name" value="Flagellar_biosynth_FliO"/>
</dbReference>
<evidence type="ECO:0000256" key="1">
    <source>
        <dbReference type="ARBA" id="ARBA00004236"/>
    </source>
</evidence>
<keyword evidence="3 6" id="KW-0812">Transmembrane</keyword>
<reference evidence="7 8" key="1">
    <citation type="journal article" date="2013" name="Genome Announc.">
        <title>Draft Genome Sequence of Strain JLT2015T, Belonging to the Family Sphingomonadaceae of the Alphaproteobacteria.</title>
        <authorList>
            <person name="Tang K."/>
            <person name="Liu K."/>
            <person name="Li S."/>
            <person name="Jiao N."/>
        </authorList>
    </citation>
    <scope>NUCLEOTIDE SEQUENCE [LARGE SCALE GENOMIC DNA]</scope>
    <source>
        <strain evidence="7 8">JLT2015</strain>
    </source>
</reference>
<evidence type="ECO:0000256" key="6">
    <source>
        <dbReference type="SAM" id="Phobius"/>
    </source>
</evidence>
<organism evidence="7 8">
    <name type="scientific">Pacificimonas flava</name>
    <dbReference type="NCBI Taxonomy" id="1234595"/>
    <lineage>
        <taxon>Bacteria</taxon>
        <taxon>Pseudomonadati</taxon>
        <taxon>Pseudomonadota</taxon>
        <taxon>Alphaproteobacteria</taxon>
        <taxon>Sphingomonadales</taxon>
        <taxon>Sphingosinicellaceae</taxon>
        <taxon>Pacificimonas</taxon>
    </lineage>
</organism>
<evidence type="ECO:0000313" key="7">
    <source>
        <dbReference type="EMBL" id="EMD84186.1"/>
    </source>
</evidence>
<feature type="transmembrane region" description="Helical" evidence="6">
    <location>
        <begin position="6"/>
        <end position="25"/>
    </location>
</feature>
<dbReference type="OrthoDB" id="7409867at2"/>
<evidence type="ECO:0000313" key="8">
    <source>
        <dbReference type="Proteomes" id="UP000011717"/>
    </source>
</evidence>
<evidence type="ECO:0000256" key="5">
    <source>
        <dbReference type="ARBA" id="ARBA00023136"/>
    </source>
</evidence>
<evidence type="ECO:0000256" key="4">
    <source>
        <dbReference type="ARBA" id="ARBA00022989"/>
    </source>
</evidence>
<evidence type="ECO:0008006" key="9">
    <source>
        <dbReference type="Google" id="ProtNLM"/>
    </source>
</evidence>
<comment type="caution">
    <text evidence="7">The sequence shown here is derived from an EMBL/GenBank/DDBJ whole genome shotgun (WGS) entry which is preliminary data.</text>
</comment>
<dbReference type="Pfam" id="PF04347">
    <property type="entry name" value="FliO"/>
    <property type="match status" value="1"/>
</dbReference>
<keyword evidence="8" id="KW-1185">Reference proteome</keyword>
<proteinExistence type="predicted"/>
<sequence>MGEYILRLIILLPLVCGLVVGALWLTKKVQDRTAGLRGGARTVALEETLSLTPTTRLAVISFQGERILIALGKNGVTPLSRKADAAFSLPNEESAL</sequence>
<dbReference type="RefSeq" id="WP_008599494.1">
    <property type="nucleotide sequence ID" value="NZ_AMRV01000001.1"/>
</dbReference>
<evidence type="ECO:0000256" key="2">
    <source>
        <dbReference type="ARBA" id="ARBA00022475"/>
    </source>
</evidence>
<evidence type="ECO:0000256" key="3">
    <source>
        <dbReference type="ARBA" id="ARBA00022692"/>
    </source>
</evidence>
<gene>
    <name evidence="7" type="ORF">C725_0116</name>
</gene>
<name>M2TQW3_9SPHN</name>
<protein>
    <recommendedName>
        <fullName evidence="9">Flagellar biogenesis protein</fullName>
    </recommendedName>
</protein>
<keyword evidence="4 6" id="KW-1133">Transmembrane helix</keyword>